<evidence type="ECO:0000313" key="4">
    <source>
        <dbReference type="EMBL" id="CAG9609024.1"/>
    </source>
</evidence>
<feature type="domain" description="D-serine dehydratase-like" evidence="3">
    <location>
        <begin position="252"/>
        <end position="336"/>
    </location>
</feature>
<dbReference type="InterPro" id="IPR001608">
    <property type="entry name" value="Ala_racemase_N"/>
</dbReference>
<sequence length="353" mass="39006">MKLSQLETPALYLDLDAFDRNQEKMMDRLKKYNLDMFPHYKSAKCTTIAHMQIAAGAKGISCAKTDEAWDLAHSGVENILIANQVISLEKISRVASLAGCCHLTVCVDDAKNIKDLSAAASLHGTVIHCLVECNVGADRCGVNSREEVLTLAKKIIESPGLTFEGIQAYAGQISHEINYKIRETVSMEKENYLKSVIAFLKENEIAVHRVTGVSTGSVQFRDANTVFTDVQVGSYAFMDAAYGKLELEYEHSLFVLSTVMEVNEKFVIMDTGRKSVAVDQAMTEIPGCNCEQISVSEEHTKLPIDVLKAEVGDKIPMIPGHCCTTMNLHDYLYLVRGDKIIDRVDITSRGRSS</sequence>
<comment type="caution">
    <text evidence="4">The sequence shown here is derived from an EMBL/GenBank/DDBJ whole genome shotgun (WGS) entry which is preliminary data.</text>
</comment>
<organism evidence="4 5">
    <name type="scientific">Pseudoneobacillus rhizosphaerae</name>
    <dbReference type="NCBI Taxonomy" id="2880968"/>
    <lineage>
        <taxon>Bacteria</taxon>
        <taxon>Bacillati</taxon>
        <taxon>Bacillota</taxon>
        <taxon>Bacilli</taxon>
        <taxon>Bacillales</taxon>
        <taxon>Bacillaceae</taxon>
        <taxon>Pseudoneobacillus</taxon>
    </lineage>
</organism>
<evidence type="ECO:0000256" key="1">
    <source>
        <dbReference type="ARBA" id="ARBA00005323"/>
    </source>
</evidence>
<dbReference type="Gene3D" id="3.20.20.10">
    <property type="entry name" value="Alanine racemase"/>
    <property type="match status" value="1"/>
</dbReference>
<evidence type="ECO:0000256" key="2">
    <source>
        <dbReference type="ARBA" id="ARBA00023239"/>
    </source>
</evidence>
<dbReference type="InterPro" id="IPR042208">
    <property type="entry name" value="D-ser_dehydrat-like_sf"/>
</dbReference>
<dbReference type="Pfam" id="PF01168">
    <property type="entry name" value="Ala_racemase_N"/>
    <property type="match status" value="1"/>
</dbReference>
<dbReference type="SMART" id="SM01119">
    <property type="entry name" value="D-ser_dehydrat"/>
    <property type="match status" value="1"/>
</dbReference>
<dbReference type="InterPro" id="IPR026956">
    <property type="entry name" value="D-ser_dehydrat-like_dom"/>
</dbReference>
<dbReference type="GO" id="GO:0043876">
    <property type="term" value="F:D-threonine aldolase activity"/>
    <property type="evidence" value="ECO:0007669"/>
    <property type="project" value="UniProtKB-EC"/>
</dbReference>
<dbReference type="Pfam" id="PF14031">
    <property type="entry name" value="D-ser_dehydrat"/>
    <property type="match status" value="1"/>
</dbReference>
<dbReference type="Proteomes" id="UP000789845">
    <property type="component" value="Unassembled WGS sequence"/>
</dbReference>
<name>A0A9C7GAR2_9BACI</name>
<dbReference type="SUPFAM" id="SSF51419">
    <property type="entry name" value="PLP-binding barrel"/>
    <property type="match status" value="1"/>
</dbReference>
<accession>A0A9C7GAR2</accession>
<dbReference type="InterPro" id="IPR029066">
    <property type="entry name" value="PLP-binding_barrel"/>
</dbReference>
<protein>
    <submittedName>
        <fullName evidence="4">D-threonine aldolase</fullName>
        <ecNumber evidence="4">4.1.2.42</ecNumber>
    </submittedName>
</protein>
<dbReference type="EC" id="4.1.2.42" evidence="4"/>
<dbReference type="GO" id="GO:0008721">
    <property type="term" value="F:D-serine ammonia-lyase activity"/>
    <property type="evidence" value="ECO:0007669"/>
    <property type="project" value="TreeGrafter"/>
</dbReference>
<dbReference type="RefSeq" id="WP_230497265.1">
    <property type="nucleotide sequence ID" value="NZ_CAKJTG010000015.1"/>
</dbReference>
<evidence type="ECO:0000259" key="3">
    <source>
        <dbReference type="SMART" id="SM01119"/>
    </source>
</evidence>
<dbReference type="GO" id="GO:0036088">
    <property type="term" value="P:D-serine catabolic process"/>
    <property type="evidence" value="ECO:0007669"/>
    <property type="project" value="TreeGrafter"/>
</dbReference>
<dbReference type="PANTHER" id="PTHR28004:SF2">
    <property type="entry name" value="D-SERINE DEHYDRATASE"/>
    <property type="match status" value="1"/>
</dbReference>
<proteinExistence type="inferred from homology"/>
<dbReference type="PANTHER" id="PTHR28004">
    <property type="entry name" value="ZGC:162816-RELATED"/>
    <property type="match status" value="1"/>
</dbReference>
<comment type="similarity">
    <text evidence="1">Belongs to the DSD1 family.</text>
</comment>
<keyword evidence="2 4" id="KW-0456">Lyase</keyword>
<reference evidence="4" key="1">
    <citation type="submission" date="2021-10" db="EMBL/GenBank/DDBJ databases">
        <authorList>
            <person name="Criscuolo A."/>
        </authorList>
    </citation>
    <scope>NUCLEOTIDE SEQUENCE</scope>
    <source>
        <strain evidence="4">CIP111885</strain>
    </source>
</reference>
<keyword evidence="5" id="KW-1185">Reference proteome</keyword>
<dbReference type="Gene3D" id="2.40.37.20">
    <property type="entry name" value="D-serine dehydratase-like domain"/>
    <property type="match status" value="1"/>
</dbReference>
<dbReference type="InterPro" id="IPR051466">
    <property type="entry name" value="D-amino_acid_metab_enzyme"/>
</dbReference>
<gene>
    <name evidence="4" type="ORF">NEOCIP111885_02743</name>
</gene>
<dbReference type="AlphaFoldDB" id="A0A9C7GAR2"/>
<evidence type="ECO:0000313" key="5">
    <source>
        <dbReference type="Proteomes" id="UP000789845"/>
    </source>
</evidence>
<dbReference type="EMBL" id="CAKJTG010000015">
    <property type="protein sequence ID" value="CAG9609024.1"/>
    <property type="molecule type" value="Genomic_DNA"/>
</dbReference>